<dbReference type="EMBL" id="JAVRRF010000024">
    <property type="protein sequence ID" value="KAK5054195.1"/>
    <property type="molecule type" value="Genomic_DNA"/>
</dbReference>
<dbReference type="PROSITE" id="PS00028">
    <property type="entry name" value="ZINC_FINGER_C2H2_1"/>
    <property type="match status" value="2"/>
</dbReference>
<dbReference type="Pfam" id="PF00096">
    <property type="entry name" value="zf-C2H2"/>
    <property type="match status" value="2"/>
</dbReference>
<evidence type="ECO:0000256" key="3">
    <source>
        <dbReference type="ARBA" id="ARBA00022723"/>
    </source>
</evidence>
<keyword evidence="5 15" id="KW-0863">Zinc-finger</keyword>
<dbReference type="SUPFAM" id="SSF57667">
    <property type="entry name" value="beta-beta-alpha zinc fingers"/>
    <property type="match status" value="1"/>
</dbReference>
<organism evidence="18 19">
    <name type="scientific">Exophiala sideris</name>
    <dbReference type="NCBI Taxonomy" id="1016849"/>
    <lineage>
        <taxon>Eukaryota</taxon>
        <taxon>Fungi</taxon>
        <taxon>Dikarya</taxon>
        <taxon>Ascomycota</taxon>
        <taxon>Pezizomycotina</taxon>
        <taxon>Eurotiomycetes</taxon>
        <taxon>Chaetothyriomycetidae</taxon>
        <taxon>Chaetothyriales</taxon>
        <taxon>Herpotrichiellaceae</taxon>
        <taxon>Exophiala</taxon>
    </lineage>
</organism>
<keyword evidence="2" id="KW-0678">Repressor</keyword>
<keyword evidence="8" id="KW-0805">Transcription regulation</keyword>
<comment type="similarity">
    <text evidence="12">Belongs to the creA/MIG C2H2-type zinc-finger protein family.</text>
</comment>
<feature type="domain" description="C2H2-type" evidence="17">
    <location>
        <begin position="29"/>
        <end position="56"/>
    </location>
</feature>
<keyword evidence="19" id="KW-1185">Reference proteome</keyword>
<evidence type="ECO:0000256" key="16">
    <source>
        <dbReference type="SAM" id="MobiDB-lite"/>
    </source>
</evidence>
<dbReference type="PANTHER" id="PTHR47428:SF1">
    <property type="entry name" value="REGULATORY PROTEIN MIG1-RELATED"/>
    <property type="match status" value="1"/>
</dbReference>
<feature type="region of interest" description="Disordered" evidence="16">
    <location>
        <begin position="114"/>
        <end position="141"/>
    </location>
</feature>
<feature type="region of interest" description="Disordered" evidence="16">
    <location>
        <begin position="1"/>
        <end position="25"/>
    </location>
</feature>
<keyword evidence="3" id="KW-0479">Metal-binding</keyword>
<dbReference type="PANTHER" id="PTHR47428">
    <property type="entry name" value="REGULATORY PROTEIN MIG1-RELATED"/>
    <property type="match status" value="1"/>
</dbReference>
<keyword evidence="6" id="KW-0862">Zinc</keyword>
<dbReference type="PROSITE" id="PS50157">
    <property type="entry name" value="ZINC_FINGER_C2H2_2"/>
    <property type="match status" value="2"/>
</dbReference>
<protein>
    <recommendedName>
        <fullName evidence="14">Carbon catabolite repressor A</fullName>
    </recommendedName>
</protein>
<dbReference type="Gene3D" id="3.30.160.60">
    <property type="entry name" value="Classic Zinc Finger"/>
    <property type="match status" value="2"/>
</dbReference>
<dbReference type="InterPro" id="IPR036236">
    <property type="entry name" value="Znf_C2H2_sf"/>
</dbReference>
<evidence type="ECO:0000256" key="14">
    <source>
        <dbReference type="ARBA" id="ARBA00041346"/>
    </source>
</evidence>
<keyword evidence="10" id="KW-0539">Nucleus</keyword>
<comment type="function">
    <text evidence="11">Transcription regulator component of the regulatory network controlling carbon source utilization through ubiquitination and deubiquitination involving creA, creB, creC, creD and acrB. Represses the transcription of the alcR, alcA and aldA genes by binding to a GC-rich region in their promoter. Also plays a role in response to carbon starvation and the control of extracellular proteases activity.</text>
</comment>
<evidence type="ECO:0000256" key="6">
    <source>
        <dbReference type="ARBA" id="ARBA00022833"/>
    </source>
</evidence>
<keyword evidence="7" id="KW-0832">Ubl conjugation</keyword>
<proteinExistence type="inferred from homology"/>
<name>A0ABR0J1G5_9EURO</name>
<evidence type="ECO:0000256" key="8">
    <source>
        <dbReference type="ARBA" id="ARBA00023015"/>
    </source>
</evidence>
<dbReference type="SMART" id="SM00355">
    <property type="entry name" value="ZnF_C2H2"/>
    <property type="match status" value="2"/>
</dbReference>
<accession>A0ABR0J1G5</accession>
<evidence type="ECO:0000256" key="4">
    <source>
        <dbReference type="ARBA" id="ARBA00022737"/>
    </source>
</evidence>
<comment type="subcellular location">
    <subcellularLocation>
        <location evidence="1">Nucleus</location>
    </subcellularLocation>
</comment>
<evidence type="ECO:0000256" key="15">
    <source>
        <dbReference type="PROSITE-ProRule" id="PRU00042"/>
    </source>
</evidence>
<evidence type="ECO:0000256" key="9">
    <source>
        <dbReference type="ARBA" id="ARBA00023163"/>
    </source>
</evidence>
<comment type="subunit">
    <text evidence="13">Interacts with creB.</text>
</comment>
<dbReference type="InterPro" id="IPR051007">
    <property type="entry name" value="creA/MIG_C2H2-ZnF"/>
</dbReference>
<evidence type="ECO:0000256" key="12">
    <source>
        <dbReference type="ARBA" id="ARBA00038023"/>
    </source>
</evidence>
<evidence type="ECO:0000313" key="18">
    <source>
        <dbReference type="EMBL" id="KAK5054195.1"/>
    </source>
</evidence>
<feature type="region of interest" description="Disordered" evidence="16">
    <location>
        <begin position="63"/>
        <end position="95"/>
    </location>
</feature>
<sequence>MAAAVSLLPTAMATQTNNNEERQDLPRPYKCPLCDRAFHRLEHQTRHIRTHTGEKPHACQFPGCSKRFSRSDELTRHSRIHNNPNSRRNQKTHQVAAAAALAGLQDGTNQNVASQAQMMPPPNKNPRSGPNSAAASPNVSPPHSFAVHAGQGHLGHFGRHDDRGNSMDINLLASAASQIERDDHIALTAACPHYRPTPSPRTPCQDLIRKRTTKMTTATRDQDRARLTPLLLHRLHSPTNQYRPLQTIHHWPPQDTHLAFDLIMEAIYNYLACAIFH</sequence>
<evidence type="ECO:0000259" key="17">
    <source>
        <dbReference type="PROSITE" id="PS50157"/>
    </source>
</evidence>
<reference evidence="18 19" key="1">
    <citation type="submission" date="2023-08" db="EMBL/GenBank/DDBJ databases">
        <title>Black Yeasts Isolated from many extreme environments.</title>
        <authorList>
            <person name="Coleine C."/>
            <person name="Stajich J.E."/>
            <person name="Selbmann L."/>
        </authorList>
    </citation>
    <scope>NUCLEOTIDE SEQUENCE [LARGE SCALE GENOMIC DNA]</scope>
    <source>
        <strain evidence="18 19">CCFEE 6328</strain>
    </source>
</reference>
<dbReference type="Proteomes" id="UP001345691">
    <property type="component" value="Unassembled WGS sequence"/>
</dbReference>
<evidence type="ECO:0000256" key="13">
    <source>
        <dbReference type="ARBA" id="ARBA00038682"/>
    </source>
</evidence>
<keyword evidence="4" id="KW-0677">Repeat</keyword>
<keyword evidence="9" id="KW-0804">Transcription</keyword>
<evidence type="ECO:0000256" key="2">
    <source>
        <dbReference type="ARBA" id="ARBA00022491"/>
    </source>
</evidence>
<evidence type="ECO:0000256" key="1">
    <source>
        <dbReference type="ARBA" id="ARBA00004123"/>
    </source>
</evidence>
<evidence type="ECO:0000313" key="19">
    <source>
        <dbReference type="Proteomes" id="UP001345691"/>
    </source>
</evidence>
<feature type="compositionally biased region" description="Polar residues" evidence="16">
    <location>
        <begin position="125"/>
        <end position="138"/>
    </location>
</feature>
<evidence type="ECO:0000256" key="10">
    <source>
        <dbReference type="ARBA" id="ARBA00023242"/>
    </source>
</evidence>
<gene>
    <name evidence="18" type="ORF">LTR69_009157</name>
</gene>
<evidence type="ECO:0000256" key="5">
    <source>
        <dbReference type="ARBA" id="ARBA00022771"/>
    </source>
</evidence>
<evidence type="ECO:0000256" key="7">
    <source>
        <dbReference type="ARBA" id="ARBA00022843"/>
    </source>
</evidence>
<feature type="domain" description="C2H2-type" evidence="17">
    <location>
        <begin position="57"/>
        <end position="86"/>
    </location>
</feature>
<dbReference type="InterPro" id="IPR013087">
    <property type="entry name" value="Znf_C2H2_type"/>
</dbReference>
<evidence type="ECO:0000256" key="11">
    <source>
        <dbReference type="ARBA" id="ARBA00037264"/>
    </source>
</evidence>
<comment type="caution">
    <text evidence="18">The sequence shown here is derived from an EMBL/GenBank/DDBJ whole genome shotgun (WGS) entry which is preliminary data.</text>
</comment>